<name>A0ABU5DW73_9PROT</name>
<reference evidence="6 7" key="1">
    <citation type="journal article" date="2013" name="Antonie Van Leeuwenhoek">
        <title>Dongia rigui sp. nov., isolated from freshwater of a large wetland in Korea.</title>
        <authorList>
            <person name="Baik K.S."/>
            <person name="Hwang Y.M."/>
            <person name="Choi J.S."/>
            <person name="Kwon J."/>
            <person name="Seong C.N."/>
        </authorList>
    </citation>
    <scope>NUCLEOTIDE SEQUENCE [LARGE SCALE GENOMIC DNA]</scope>
    <source>
        <strain evidence="6 7">04SU4-P</strain>
    </source>
</reference>
<dbReference type="PANTHER" id="PTHR30537:SF26">
    <property type="entry name" value="GLYCINE CLEAVAGE SYSTEM TRANSCRIPTIONAL ACTIVATOR"/>
    <property type="match status" value="1"/>
</dbReference>
<feature type="domain" description="HTH lysR-type" evidence="5">
    <location>
        <begin position="3"/>
        <end position="60"/>
    </location>
</feature>
<dbReference type="EMBL" id="JAXCLX010000001">
    <property type="protein sequence ID" value="MDY0871190.1"/>
    <property type="molecule type" value="Genomic_DNA"/>
</dbReference>
<evidence type="ECO:0000256" key="1">
    <source>
        <dbReference type="ARBA" id="ARBA00009437"/>
    </source>
</evidence>
<dbReference type="Pfam" id="PF03466">
    <property type="entry name" value="LysR_substrate"/>
    <property type="match status" value="1"/>
</dbReference>
<evidence type="ECO:0000256" key="4">
    <source>
        <dbReference type="ARBA" id="ARBA00023163"/>
    </source>
</evidence>
<dbReference type="InterPro" id="IPR058163">
    <property type="entry name" value="LysR-type_TF_proteobact-type"/>
</dbReference>
<dbReference type="Gene3D" id="1.10.10.10">
    <property type="entry name" value="Winged helix-like DNA-binding domain superfamily/Winged helix DNA-binding domain"/>
    <property type="match status" value="1"/>
</dbReference>
<sequence length="302" mass="32912">MQIRLDWLETFVLVARLKSMKGAAEALSLSAGAISQRVRALEERAGYRLFRRQAGGVALTLEAERLLAEIGPAFDALTHAWAGIDGTAATARQRVTVSTMPSFANFVLVPRLGRFAKLFPQAEVTVETDLRVVDLHTEPVDIAIRHGLGDYPGLVATPLLSPALIVVGSPALIEKHGPLKRAGDCLALPLLHDHTRQDWRLWFEAHGVATPERLKGPAFSDGTLIVRAAVAGQGLGLVREFYAAEELAAGRLVRALDVSWPSRFGYYLVATAEALERPAVRAFRNWLVEEMAALEREAVRAA</sequence>
<evidence type="ECO:0000313" key="6">
    <source>
        <dbReference type="EMBL" id="MDY0871190.1"/>
    </source>
</evidence>
<dbReference type="SUPFAM" id="SSF53850">
    <property type="entry name" value="Periplasmic binding protein-like II"/>
    <property type="match status" value="1"/>
</dbReference>
<evidence type="ECO:0000256" key="2">
    <source>
        <dbReference type="ARBA" id="ARBA00023015"/>
    </source>
</evidence>
<dbReference type="Proteomes" id="UP001271769">
    <property type="component" value="Unassembled WGS sequence"/>
</dbReference>
<organism evidence="6 7">
    <name type="scientific">Dongia rigui</name>
    <dbReference type="NCBI Taxonomy" id="940149"/>
    <lineage>
        <taxon>Bacteria</taxon>
        <taxon>Pseudomonadati</taxon>
        <taxon>Pseudomonadota</taxon>
        <taxon>Alphaproteobacteria</taxon>
        <taxon>Rhodospirillales</taxon>
        <taxon>Dongiaceae</taxon>
        <taxon>Dongia</taxon>
    </lineage>
</organism>
<dbReference type="Gene3D" id="3.40.190.10">
    <property type="entry name" value="Periplasmic binding protein-like II"/>
    <property type="match status" value="2"/>
</dbReference>
<dbReference type="SUPFAM" id="SSF46785">
    <property type="entry name" value="Winged helix' DNA-binding domain"/>
    <property type="match status" value="1"/>
</dbReference>
<accession>A0ABU5DW73</accession>
<dbReference type="InterPro" id="IPR036388">
    <property type="entry name" value="WH-like_DNA-bd_sf"/>
</dbReference>
<keyword evidence="3" id="KW-0238">DNA-binding</keyword>
<gene>
    <name evidence="6" type="ORF">SMD31_04635</name>
</gene>
<keyword evidence="2" id="KW-0805">Transcription regulation</keyword>
<evidence type="ECO:0000313" key="7">
    <source>
        <dbReference type="Proteomes" id="UP001271769"/>
    </source>
</evidence>
<dbReference type="InterPro" id="IPR036390">
    <property type="entry name" value="WH_DNA-bd_sf"/>
</dbReference>
<evidence type="ECO:0000256" key="3">
    <source>
        <dbReference type="ARBA" id="ARBA00023125"/>
    </source>
</evidence>
<dbReference type="InterPro" id="IPR005119">
    <property type="entry name" value="LysR_subst-bd"/>
</dbReference>
<evidence type="ECO:0000259" key="5">
    <source>
        <dbReference type="PROSITE" id="PS50931"/>
    </source>
</evidence>
<proteinExistence type="inferred from homology"/>
<dbReference type="InterPro" id="IPR000847">
    <property type="entry name" value="LysR_HTH_N"/>
</dbReference>
<dbReference type="PANTHER" id="PTHR30537">
    <property type="entry name" value="HTH-TYPE TRANSCRIPTIONAL REGULATOR"/>
    <property type="match status" value="1"/>
</dbReference>
<comment type="caution">
    <text evidence="6">The sequence shown here is derived from an EMBL/GenBank/DDBJ whole genome shotgun (WGS) entry which is preliminary data.</text>
</comment>
<dbReference type="PROSITE" id="PS50931">
    <property type="entry name" value="HTH_LYSR"/>
    <property type="match status" value="1"/>
</dbReference>
<protein>
    <submittedName>
        <fullName evidence="6">LysR substrate-binding domain-containing protein</fullName>
    </submittedName>
</protein>
<keyword evidence="4" id="KW-0804">Transcription</keyword>
<dbReference type="Pfam" id="PF00126">
    <property type="entry name" value="HTH_1"/>
    <property type="match status" value="1"/>
</dbReference>
<keyword evidence="7" id="KW-1185">Reference proteome</keyword>
<dbReference type="RefSeq" id="WP_320499555.1">
    <property type="nucleotide sequence ID" value="NZ_JAXCLX010000001.1"/>
</dbReference>
<dbReference type="CDD" id="cd08432">
    <property type="entry name" value="PBP2_GcdR_TrpI_HvrB_AmpR_like"/>
    <property type="match status" value="1"/>
</dbReference>
<comment type="similarity">
    <text evidence="1">Belongs to the LysR transcriptional regulatory family.</text>
</comment>